<sequence length="240" mass="26433">MSYKLSAVITTPRTPHDKKARKGSHRKAAATTTTTTTTARAALMADPSDEAPPAAKKPFSLLRSFTYHHHPGRPSIGKPPSSRFAADGPDKRPKVVLYSTSLRGVRRTFDDCRSVRAILRGLRVAVDERDVSLDAAFRRDLQAALKGRPFALPQVFVGARWIGGAEEIRQMHEAGELAKMLEGVARQDPAFVCHGCGGVRFAPCPTCSGSRKVFIEEERRLRRCVECNENGLVRCPDCCY</sequence>
<feature type="region of interest" description="Disordered" evidence="1">
    <location>
        <begin position="1"/>
        <end position="39"/>
    </location>
</feature>
<organism evidence="3 4">
    <name type="scientific">Musa balbisiana</name>
    <name type="common">Banana</name>
    <dbReference type="NCBI Taxonomy" id="52838"/>
    <lineage>
        <taxon>Eukaryota</taxon>
        <taxon>Viridiplantae</taxon>
        <taxon>Streptophyta</taxon>
        <taxon>Embryophyta</taxon>
        <taxon>Tracheophyta</taxon>
        <taxon>Spermatophyta</taxon>
        <taxon>Magnoliopsida</taxon>
        <taxon>Liliopsida</taxon>
        <taxon>Zingiberales</taxon>
        <taxon>Musaceae</taxon>
        <taxon>Musa</taxon>
    </lineage>
</organism>
<evidence type="ECO:0000313" key="3">
    <source>
        <dbReference type="EMBL" id="THU70189.1"/>
    </source>
</evidence>
<dbReference type="STRING" id="52838.A0A4S8K5P2"/>
<name>A0A4S8K5P2_MUSBA</name>
<feature type="region of interest" description="Disordered" evidence="1">
    <location>
        <begin position="70"/>
        <end position="90"/>
    </location>
</feature>
<dbReference type="EMBL" id="PYDT01000002">
    <property type="protein sequence ID" value="THU70189.1"/>
    <property type="molecule type" value="Genomic_DNA"/>
</dbReference>
<dbReference type="PROSITE" id="PS51354">
    <property type="entry name" value="GLUTAREDOXIN_2"/>
    <property type="match status" value="1"/>
</dbReference>
<reference evidence="3 4" key="1">
    <citation type="journal article" date="2019" name="Nat. Plants">
        <title>Genome sequencing of Musa balbisiana reveals subgenome evolution and function divergence in polyploid bananas.</title>
        <authorList>
            <person name="Yao X."/>
        </authorList>
    </citation>
    <scope>NUCLEOTIDE SEQUENCE [LARGE SCALE GENOMIC DNA]</scope>
    <source>
        <strain evidence="4">cv. DH-PKW</strain>
        <tissue evidence="3">Leaves</tissue>
    </source>
</reference>
<dbReference type="PANTHER" id="PTHR45669">
    <property type="entry name" value="GLUTAREDOXIN DOMAIN-CONTAINING CYSTEINE-RICH PROTEIN CG12206-RELATED"/>
    <property type="match status" value="1"/>
</dbReference>
<dbReference type="Pfam" id="PF00462">
    <property type="entry name" value="Glutaredoxin"/>
    <property type="match status" value="1"/>
</dbReference>
<feature type="compositionally biased region" description="Basic residues" evidence="1">
    <location>
        <begin position="16"/>
        <end position="28"/>
    </location>
</feature>
<dbReference type="CDD" id="cd03031">
    <property type="entry name" value="GRX_GRX_like"/>
    <property type="match status" value="1"/>
</dbReference>
<feature type="compositionally biased region" description="Low complexity" evidence="1">
    <location>
        <begin position="29"/>
        <end position="39"/>
    </location>
</feature>
<dbReference type="Proteomes" id="UP000317650">
    <property type="component" value="Chromosome 8"/>
</dbReference>
<dbReference type="SUPFAM" id="SSF52833">
    <property type="entry name" value="Thioredoxin-like"/>
    <property type="match status" value="1"/>
</dbReference>
<dbReference type="InterPro" id="IPR002109">
    <property type="entry name" value="Glutaredoxin"/>
</dbReference>
<dbReference type="InterPro" id="IPR036249">
    <property type="entry name" value="Thioredoxin-like_sf"/>
</dbReference>
<proteinExistence type="predicted"/>
<dbReference type="Gene3D" id="3.40.30.10">
    <property type="entry name" value="Glutaredoxin"/>
    <property type="match status" value="1"/>
</dbReference>
<evidence type="ECO:0000313" key="4">
    <source>
        <dbReference type="Proteomes" id="UP000317650"/>
    </source>
</evidence>
<evidence type="ECO:0000256" key="1">
    <source>
        <dbReference type="SAM" id="MobiDB-lite"/>
    </source>
</evidence>
<keyword evidence="4" id="KW-1185">Reference proteome</keyword>
<dbReference type="PANTHER" id="PTHR45669:SF60">
    <property type="entry name" value="GLUTAREDOXIN FAMILY PROTEIN, EXPRESSED"/>
    <property type="match status" value="1"/>
</dbReference>
<dbReference type="Pfam" id="PF23733">
    <property type="entry name" value="GRXCR1-2_C"/>
    <property type="match status" value="1"/>
</dbReference>
<evidence type="ECO:0000259" key="2">
    <source>
        <dbReference type="Pfam" id="PF00462"/>
    </source>
</evidence>
<dbReference type="AlphaFoldDB" id="A0A4S8K5P2"/>
<comment type="caution">
    <text evidence="3">The sequence shown here is derived from an EMBL/GenBank/DDBJ whole genome shotgun (WGS) entry which is preliminary data.</text>
</comment>
<accession>A0A4S8K5P2</accession>
<feature type="domain" description="Glutaredoxin" evidence="2">
    <location>
        <begin position="95"/>
        <end position="160"/>
    </location>
</feature>
<gene>
    <name evidence="3" type="ORF">C4D60_Mb08t22390</name>
</gene>
<protein>
    <recommendedName>
        <fullName evidence="2">Glutaredoxin domain-containing protein</fullName>
    </recommendedName>
</protein>